<dbReference type="SUPFAM" id="SSF55874">
    <property type="entry name" value="ATPase domain of HSP90 chaperone/DNA topoisomerase II/histidine kinase"/>
    <property type="match status" value="1"/>
</dbReference>
<organism evidence="5 6">
    <name type="scientific">Klenkia terrae</name>
    <dbReference type="NCBI Taxonomy" id="1052259"/>
    <lineage>
        <taxon>Bacteria</taxon>
        <taxon>Bacillati</taxon>
        <taxon>Actinomycetota</taxon>
        <taxon>Actinomycetes</taxon>
        <taxon>Geodermatophilales</taxon>
        <taxon>Geodermatophilaceae</taxon>
        <taxon>Klenkia</taxon>
    </lineage>
</organism>
<keyword evidence="6" id="KW-1185">Reference proteome</keyword>
<dbReference type="Pfam" id="PF02518">
    <property type="entry name" value="HATPase_c"/>
    <property type="match status" value="1"/>
</dbReference>
<dbReference type="Gene3D" id="3.30.450.40">
    <property type="match status" value="2"/>
</dbReference>
<dbReference type="InterPro" id="IPR029016">
    <property type="entry name" value="GAF-like_dom_sf"/>
</dbReference>
<dbReference type="SMART" id="SM00065">
    <property type="entry name" value="GAF"/>
    <property type="match status" value="2"/>
</dbReference>
<feature type="domain" description="GAF" evidence="4">
    <location>
        <begin position="61"/>
        <end position="208"/>
    </location>
</feature>
<keyword evidence="1" id="KW-0808">Transferase</keyword>
<evidence type="ECO:0000256" key="1">
    <source>
        <dbReference type="ARBA" id="ARBA00022679"/>
    </source>
</evidence>
<name>A0ABU8EB39_9ACTN</name>
<dbReference type="Gene3D" id="1.20.5.1930">
    <property type="match status" value="1"/>
</dbReference>
<dbReference type="Pfam" id="PF07730">
    <property type="entry name" value="HisKA_3"/>
    <property type="match status" value="1"/>
</dbReference>
<evidence type="ECO:0000256" key="2">
    <source>
        <dbReference type="ARBA" id="ARBA00022777"/>
    </source>
</evidence>
<sequence length="578" mass="60278">MRAAQPGAGPGEGCAQCEALAGMGLNDLLEEAQDRLASVARTQERVPELLAAFLSVSSGLDLDGTLHRVVLAAAHLVGARYGALGVLAPGGGLGTFLTVGVTAEQRAAMGRPPHGDGILGQLITAPRPLRIDDLAEHPSSVGLPPGHPPMRAFLGVPITVRDVVFGNLYLTEKRGGGPFTDEDERVLVALAAAAGTAIDNAHQHRDRAELSRWQAAVGDVRAALLDGQPPEVALALVVERVASLTEADGAWLLLGPDAAGGWEVQAQSGVGLVDLSGERLWPADSPPLQAVVDTGAVVIVDLAGRSSTGPDGHVAWGPALGVPLPGPPGRGAVVVAARRAGRATFDPGCGQLVRAFADQVALALDTAARQRVARRLDVVADRERIARDLHDHVIQRLFAAGLSLQAALPRVADDQVRVRLSRVVEQLDETVRDIRTTIYDLHDSRAVDPSAGLRRRLREVVTETAGDVLRTAVRTSGAVDSLVTGPLAADVLAVVREGVSNSARHAAARHVTVTVEVTEEVVVEVRDDGRGIDPAVARSGLRNAADRAERRGGSCVAVPLPDGGTALRWRVPLPVPTG</sequence>
<accession>A0ABU8EB39</accession>
<dbReference type="InterPro" id="IPR011712">
    <property type="entry name" value="Sig_transdc_His_kin_sub3_dim/P"/>
</dbReference>
<protein>
    <submittedName>
        <fullName evidence="5">GAF domain-containing protein</fullName>
    </submittedName>
</protein>
<reference evidence="5 6" key="1">
    <citation type="submission" date="2024-03" db="EMBL/GenBank/DDBJ databases">
        <title>Draft genome sequence of Klenkia terrae.</title>
        <authorList>
            <person name="Duangmal K."/>
            <person name="Chantavorakit T."/>
        </authorList>
    </citation>
    <scope>NUCLEOTIDE SEQUENCE [LARGE SCALE GENOMIC DNA]</scope>
    <source>
        <strain evidence="5 6">JCM 17786</strain>
    </source>
</reference>
<dbReference type="Pfam" id="PF01590">
    <property type="entry name" value="GAF"/>
    <property type="match status" value="1"/>
</dbReference>
<evidence type="ECO:0000256" key="3">
    <source>
        <dbReference type="ARBA" id="ARBA00023012"/>
    </source>
</evidence>
<dbReference type="InterPro" id="IPR003018">
    <property type="entry name" value="GAF"/>
</dbReference>
<dbReference type="InterPro" id="IPR050482">
    <property type="entry name" value="Sensor_HK_TwoCompSys"/>
</dbReference>
<gene>
    <name evidence="5" type="ORF">UXQ13_20425</name>
</gene>
<dbReference type="PANTHER" id="PTHR24421">
    <property type="entry name" value="NITRATE/NITRITE SENSOR PROTEIN NARX-RELATED"/>
    <property type="match status" value="1"/>
</dbReference>
<keyword evidence="2" id="KW-0418">Kinase</keyword>
<evidence type="ECO:0000259" key="4">
    <source>
        <dbReference type="SMART" id="SM00065"/>
    </source>
</evidence>
<dbReference type="InterPro" id="IPR003594">
    <property type="entry name" value="HATPase_dom"/>
</dbReference>
<dbReference type="EMBL" id="JBAPLV010000030">
    <property type="protein sequence ID" value="MEI4280853.1"/>
    <property type="molecule type" value="Genomic_DNA"/>
</dbReference>
<feature type="domain" description="GAF" evidence="4">
    <location>
        <begin position="229"/>
        <end position="374"/>
    </location>
</feature>
<dbReference type="Pfam" id="PF13185">
    <property type="entry name" value="GAF_2"/>
    <property type="match status" value="1"/>
</dbReference>
<evidence type="ECO:0000313" key="6">
    <source>
        <dbReference type="Proteomes" id="UP001373496"/>
    </source>
</evidence>
<evidence type="ECO:0000313" key="5">
    <source>
        <dbReference type="EMBL" id="MEI4280853.1"/>
    </source>
</evidence>
<proteinExistence type="predicted"/>
<comment type="caution">
    <text evidence="5">The sequence shown here is derived from an EMBL/GenBank/DDBJ whole genome shotgun (WGS) entry which is preliminary data.</text>
</comment>
<dbReference type="RefSeq" id="WP_225235678.1">
    <property type="nucleotide sequence ID" value="NZ_JBAPLV010000030.1"/>
</dbReference>
<dbReference type="SUPFAM" id="SSF55781">
    <property type="entry name" value="GAF domain-like"/>
    <property type="match status" value="2"/>
</dbReference>
<keyword evidence="3" id="KW-0902">Two-component regulatory system</keyword>
<dbReference type="PANTHER" id="PTHR24421:SF56">
    <property type="entry name" value="OXYGEN SENSOR HISTIDINE KINASE RESPONSE REGULATOR DOST"/>
    <property type="match status" value="1"/>
</dbReference>
<dbReference type="InterPro" id="IPR036890">
    <property type="entry name" value="HATPase_C_sf"/>
</dbReference>
<dbReference type="Proteomes" id="UP001373496">
    <property type="component" value="Unassembled WGS sequence"/>
</dbReference>
<dbReference type="Gene3D" id="3.30.565.10">
    <property type="entry name" value="Histidine kinase-like ATPase, C-terminal domain"/>
    <property type="match status" value="1"/>
</dbReference>